<dbReference type="AlphaFoldDB" id="A0A8J6U242"/>
<keyword evidence="8" id="KW-1185">Reference proteome</keyword>
<dbReference type="InterPro" id="IPR036388">
    <property type="entry name" value="WH-like_DNA-bd_sf"/>
</dbReference>
<dbReference type="InterPro" id="IPR013325">
    <property type="entry name" value="RNA_pol_sigma_r2"/>
</dbReference>
<evidence type="ECO:0000259" key="5">
    <source>
        <dbReference type="Pfam" id="PF04542"/>
    </source>
</evidence>
<evidence type="ECO:0000313" key="7">
    <source>
        <dbReference type="EMBL" id="MBD0415408.1"/>
    </source>
</evidence>
<feature type="domain" description="RNA polymerase sigma factor 70 region 4 type 2" evidence="6">
    <location>
        <begin position="107"/>
        <end position="154"/>
    </location>
</feature>
<dbReference type="SUPFAM" id="SSF88946">
    <property type="entry name" value="Sigma2 domain of RNA polymerase sigma factors"/>
    <property type="match status" value="1"/>
</dbReference>
<keyword evidence="3" id="KW-0731">Sigma factor</keyword>
<feature type="domain" description="RNA polymerase sigma-70 region 2" evidence="5">
    <location>
        <begin position="5"/>
        <end position="71"/>
    </location>
</feature>
<organism evidence="7 8">
    <name type="scientific">Oryzicola mucosus</name>
    <dbReference type="NCBI Taxonomy" id="2767425"/>
    <lineage>
        <taxon>Bacteria</taxon>
        <taxon>Pseudomonadati</taxon>
        <taxon>Pseudomonadota</taxon>
        <taxon>Alphaproteobacteria</taxon>
        <taxon>Hyphomicrobiales</taxon>
        <taxon>Phyllobacteriaceae</taxon>
        <taxon>Oryzicola</taxon>
    </lineage>
</organism>
<comment type="caution">
    <text evidence="7">The sequence shown here is derived from an EMBL/GenBank/DDBJ whole genome shotgun (WGS) entry which is preliminary data.</text>
</comment>
<dbReference type="PANTHER" id="PTHR43133">
    <property type="entry name" value="RNA POLYMERASE ECF-TYPE SIGMA FACTO"/>
    <property type="match status" value="1"/>
</dbReference>
<keyword evidence="2" id="KW-0805">Transcription regulation</keyword>
<proteinExistence type="inferred from homology"/>
<dbReference type="RefSeq" id="WP_188164831.1">
    <property type="nucleotide sequence ID" value="NZ_JACVVX010000003.1"/>
</dbReference>
<dbReference type="EMBL" id="JACVVX010000003">
    <property type="protein sequence ID" value="MBD0415408.1"/>
    <property type="molecule type" value="Genomic_DNA"/>
</dbReference>
<dbReference type="SUPFAM" id="SSF88659">
    <property type="entry name" value="Sigma3 and sigma4 domains of RNA polymerase sigma factors"/>
    <property type="match status" value="1"/>
</dbReference>
<name>A0A8J6U242_9HYPH</name>
<dbReference type="InterPro" id="IPR039425">
    <property type="entry name" value="RNA_pol_sigma-70-like"/>
</dbReference>
<reference evidence="7" key="1">
    <citation type="submission" date="2020-09" db="EMBL/GenBank/DDBJ databases">
        <title>Genome seq and assembly of Tianweitania sp.</title>
        <authorList>
            <person name="Chhetri G."/>
        </authorList>
    </citation>
    <scope>NUCLEOTIDE SEQUENCE</scope>
    <source>
        <strain evidence="7">Rool2</strain>
    </source>
</reference>
<dbReference type="InterPro" id="IPR007627">
    <property type="entry name" value="RNA_pol_sigma70_r2"/>
</dbReference>
<dbReference type="PANTHER" id="PTHR43133:SF63">
    <property type="entry name" value="RNA POLYMERASE SIGMA FACTOR FECI-RELATED"/>
    <property type="match status" value="1"/>
</dbReference>
<evidence type="ECO:0000259" key="6">
    <source>
        <dbReference type="Pfam" id="PF08281"/>
    </source>
</evidence>
<dbReference type="Gene3D" id="1.10.10.10">
    <property type="entry name" value="Winged helix-like DNA-binding domain superfamily/Winged helix DNA-binding domain"/>
    <property type="match status" value="1"/>
</dbReference>
<dbReference type="GO" id="GO:0003677">
    <property type="term" value="F:DNA binding"/>
    <property type="evidence" value="ECO:0007669"/>
    <property type="project" value="InterPro"/>
</dbReference>
<gene>
    <name evidence="7" type="ORF">ICI42_12135</name>
</gene>
<sequence length="165" mass="18405">MDHDLYLVHRPALVDYAARILGSRDAAEDVVQDAYIRFEPAGLDHLSASQALAYLYKVVRNLCLDLMKRRRLETRVKEQAAPAWSVPGDLPTPEHDLLYRDGARIAGEVLASLPRDIRIAVEMHRLGGLTLEEVAQHLGISVATAHRHVRTAMVQIARALDVKNS</sequence>
<dbReference type="Pfam" id="PF08281">
    <property type="entry name" value="Sigma70_r4_2"/>
    <property type="match status" value="1"/>
</dbReference>
<dbReference type="Proteomes" id="UP000643405">
    <property type="component" value="Unassembled WGS sequence"/>
</dbReference>
<dbReference type="InterPro" id="IPR013249">
    <property type="entry name" value="RNA_pol_sigma70_r4_t2"/>
</dbReference>
<protein>
    <submittedName>
        <fullName evidence="7">Sigma-70 family RNA polymerase sigma factor</fullName>
    </submittedName>
</protein>
<keyword evidence="4" id="KW-0804">Transcription</keyword>
<dbReference type="GO" id="GO:0016987">
    <property type="term" value="F:sigma factor activity"/>
    <property type="evidence" value="ECO:0007669"/>
    <property type="project" value="UniProtKB-KW"/>
</dbReference>
<dbReference type="GO" id="GO:0006352">
    <property type="term" value="P:DNA-templated transcription initiation"/>
    <property type="evidence" value="ECO:0007669"/>
    <property type="project" value="InterPro"/>
</dbReference>
<evidence type="ECO:0000256" key="4">
    <source>
        <dbReference type="ARBA" id="ARBA00023163"/>
    </source>
</evidence>
<evidence type="ECO:0000256" key="3">
    <source>
        <dbReference type="ARBA" id="ARBA00023082"/>
    </source>
</evidence>
<accession>A0A8J6U242</accession>
<dbReference type="Gene3D" id="1.10.1740.10">
    <property type="match status" value="1"/>
</dbReference>
<evidence type="ECO:0000313" key="8">
    <source>
        <dbReference type="Proteomes" id="UP000643405"/>
    </source>
</evidence>
<dbReference type="NCBIfam" id="TIGR02937">
    <property type="entry name" value="sigma70-ECF"/>
    <property type="match status" value="1"/>
</dbReference>
<dbReference type="InterPro" id="IPR013324">
    <property type="entry name" value="RNA_pol_sigma_r3/r4-like"/>
</dbReference>
<evidence type="ECO:0000256" key="1">
    <source>
        <dbReference type="ARBA" id="ARBA00010641"/>
    </source>
</evidence>
<evidence type="ECO:0000256" key="2">
    <source>
        <dbReference type="ARBA" id="ARBA00023015"/>
    </source>
</evidence>
<dbReference type="InterPro" id="IPR014284">
    <property type="entry name" value="RNA_pol_sigma-70_dom"/>
</dbReference>
<comment type="similarity">
    <text evidence="1">Belongs to the sigma-70 factor family. ECF subfamily.</text>
</comment>
<dbReference type="Pfam" id="PF04542">
    <property type="entry name" value="Sigma70_r2"/>
    <property type="match status" value="1"/>
</dbReference>